<keyword evidence="1" id="KW-1133">Transmembrane helix</keyword>
<evidence type="ECO:0000313" key="3">
    <source>
        <dbReference type="Proteomes" id="UP000248749"/>
    </source>
</evidence>
<proteinExistence type="predicted"/>
<organism evidence="2 3">
    <name type="scientific">Micromonospora deserti</name>
    <dbReference type="NCBI Taxonomy" id="2070366"/>
    <lineage>
        <taxon>Bacteria</taxon>
        <taxon>Bacillati</taxon>
        <taxon>Actinomycetota</taxon>
        <taxon>Actinomycetes</taxon>
        <taxon>Micromonosporales</taxon>
        <taxon>Micromonosporaceae</taxon>
        <taxon>Micromonospora</taxon>
    </lineage>
</organism>
<sequence length="133" mass="14242">MVAAKIVVVSVVMLAFGTLVSATSFGLTQAIYRQERTGLSTAAPGAFRAVAASALLAPVCALVGMALGADPARRRHDRRRDRRAVAGTGAVPRKHPRWMVAMSGHCPWDSPFLRRLRLGRIAPDRPTRARGAS</sequence>
<evidence type="ECO:0000313" key="2">
    <source>
        <dbReference type="EMBL" id="PZG01795.1"/>
    </source>
</evidence>
<dbReference type="EMBL" id="POUB01000020">
    <property type="protein sequence ID" value="PZG01795.1"/>
    <property type="molecule type" value="Genomic_DNA"/>
</dbReference>
<reference evidence="2 3" key="1">
    <citation type="submission" date="2018-01" db="EMBL/GenBank/DDBJ databases">
        <title>Draft genome sequence of Salinispora sp. 13K206.</title>
        <authorList>
            <person name="Sahin N."/>
            <person name="Saygin H."/>
            <person name="Ay H."/>
        </authorList>
    </citation>
    <scope>NUCLEOTIDE SEQUENCE [LARGE SCALE GENOMIC DNA]</scope>
    <source>
        <strain evidence="2 3">13K206</strain>
    </source>
</reference>
<dbReference type="AlphaFoldDB" id="A0A2W2D8W8"/>
<comment type="caution">
    <text evidence="2">The sequence shown here is derived from an EMBL/GenBank/DDBJ whole genome shotgun (WGS) entry which is preliminary data.</text>
</comment>
<gene>
    <name evidence="2" type="ORF">C1I99_05530</name>
</gene>
<evidence type="ECO:0000256" key="1">
    <source>
        <dbReference type="SAM" id="Phobius"/>
    </source>
</evidence>
<dbReference type="Proteomes" id="UP000248749">
    <property type="component" value="Unassembled WGS sequence"/>
</dbReference>
<protein>
    <submittedName>
        <fullName evidence="2">Uncharacterized protein</fullName>
    </submittedName>
</protein>
<accession>A0A2W2D8W8</accession>
<feature type="transmembrane region" description="Helical" evidence="1">
    <location>
        <begin position="46"/>
        <end position="69"/>
    </location>
</feature>
<keyword evidence="1" id="KW-0812">Transmembrane</keyword>
<name>A0A2W2D8W8_9ACTN</name>
<keyword evidence="3" id="KW-1185">Reference proteome</keyword>
<keyword evidence="1" id="KW-0472">Membrane</keyword>